<proteinExistence type="inferred from homology"/>
<comment type="function">
    <text evidence="9">Channel that opens in response to stretch forces in the membrane lipid bilayer. May participate in the regulation of osmotic pressure changes within the cell.</text>
</comment>
<comment type="subunit">
    <text evidence="9">Homopentamer.</text>
</comment>
<evidence type="ECO:0000256" key="5">
    <source>
        <dbReference type="ARBA" id="ARBA00022989"/>
    </source>
</evidence>
<dbReference type="InterPro" id="IPR037673">
    <property type="entry name" value="MSC/AndL"/>
</dbReference>
<evidence type="ECO:0000256" key="2">
    <source>
        <dbReference type="ARBA" id="ARBA00022448"/>
    </source>
</evidence>
<evidence type="ECO:0000256" key="8">
    <source>
        <dbReference type="ARBA" id="ARBA00023303"/>
    </source>
</evidence>
<evidence type="ECO:0000256" key="3">
    <source>
        <dbReference type="ARBA" id="ARBA00022475"/>
    </source>
</evidence>
<dbReference type="PRINTS" id="PR01264">
    <property type="entry name" value="MECHCHANNEL"/>
</dbReference>
<evidence type="ECO:0000256" key="1">
    <source>
        <dbReference type="ARBA" id="ARBA00004141"/>
    </source>
</evidence>
<feature type="transmembrane region" description="Helical" evidence="9">
    <location>
        <begin position="21"/>
        <end position="46"/>
    </location>
</feature>
<name>A0ABS0LSU2_9LACT</name>
<dbReference type="EMBL" id="JACBXQ010000006">
    <property type="protein sequence ID" value="MBG9987132.1"/>
    <property type="molecule type" value="Genomic_DNA"/>
</dbReference>
<dbReference type="InterPro" id="IPR036019">
    <property type="entry name" value="MscL_channel"/>
</dbReference>
<protein>
    <recommendedName>
        <fullName evidence="9">Large-conductance mechanosensitive channel</fullName>
    </recommendedName>
</protein>
<comment type="similarity">
    <text evidence="9">Belongs to the MscL family.</text>
</comment>
<gene>
    <name evidence="9 10" type="primary">mscL</name>
    <name evidence="10" type="ORF">HZY91_09655</name>
</gene>
<comment type="caution">
    <text evidence="10">The sequence shown here is derived from an EMBL/GenBank/DDBJ whole genome shotgun (WGS) entry which is preliminary data.</text>
</comment>
<dbReference type="PANTHER" id="PTHR30266">
    <property type="entry name" value="MECHANOSENSITIVE CHANNEL MSCL"/>
    <property type="match status" value="1"/>
</dbReference>
<dbReference type="RefSeq" id="WP_197116052.1">
    <property type="nucleotide sequence ID" value="NZ_JACBXQ010000006.1"/>
</dbReference>
<dbReference type="HAMAP" id="MF_00115">
    <property type="entry name" value="MscL"/>
    <property type="match status" value="1"/>
</dbReference>
<evidence type="ECO:0000313" key="11">
    <source>
        <dbReference type="Proteomes" id="UP000721415"/>
    </source>
</evidence>
<comment type="subcellular location">
    <subcellularLocation>
        <location evidence="9">Cell membrane</location>
        <topology evidence="9">Multi-pass membrane protein</topology>
    </subcellularLocation>
    <subcellularLocation>
        <location evidence="1">Membrane</location>
        <topology evidence="1">Multi-pass membrane protein</topology>
    </subcellularLocation>
</comment>
<keyword evidence="2 9" id="KW-0813">Transport</keyword>
<keyword evidence="5 9" id="KW-1133">Transmembrane helix</keyword>
<organism evidence="10 11">
    <name type="scientific">Facklamia lactis</name>
    <dbReference type="NCBI Taxonomy" id="2749967"/>
    <lineage>
        <taxon>Bacteria</taxon>
        <taxon>Bacillati</taxon>
        <taxon>Bacillota</taxon>
        <taxon>Bacilli</taxon>
        <taxon>Lactobacillales</taxon>
        <taxon>Aerococcaceae</taxon>
        <taxon>Facklamia</taxon>
    </lineage>
</organism>
<evidence type="ECO:0000256" key="7">
    <source>
        <dbReference type="ARBA" id="ARBA00023136"/>
    </source>
</evidence>
<evidence type="ECO:0000256" key="4">
    <source>
        <dbReference type="ARBA" id="ARBA00022692"/>
    </source>
</evidence>
<feature type="transmembrane region" description="Helical" evidence="9">
    <location>
        <begin position="66"/>
        <end position="87"/>
    </location>
</feature>
<dbReference type="Pfam" id="PF01741">
    <property type="entry name" value="MscL"/>
    <property type="match status" value="1"/>
</dbReference>
<sequence length="127" mass="13852">MWKEFKGFISNDNIITMATGIIMGSAFTAIVNSLVDDIFMPIIVAFTGQADVSGLAAKIGGTTLNYGLFLQAIINFILVAFFLYITLKALEKVQKKRIVAPDPEPVGPTEVELLQEILSEIKTNNSL</sequence>
<dbReference type="Proteomes" id="UP000721415">
    <property type="component" value="Unassembled WGS sequence"/>
</dbReference>
<keyword evidence="11" id="KW-1185">Reference proteome</keyword>
<keyword evidence="7 9" id="KW-0472">Membrane</keyword>
<accession>A0ABS0LSU2</accession>
<evidence type="ECO:0000256" key="9">
    <source>
        <dbReference type="HAMAP-Rule" id="MF_00115"/>
    </source>
</evidence>
<reference evidence="10 11" key="1">
    <citation type="submission" date="2020-07" db="EMBL/GenBank/DDBJ databases">
        <title>Facklamia lactis sp. nov., isolated from raw milk.</title>
        <authorList>
            <person name="Doll E.V."/>
            <person name="Huptas C."/>
            <person name="Staib L."/>
            <person name="Wenning M."/>
            <person name="Scherer S."/>
        </authorList>
    </citation>
    <scope>NUCLEOTIDE SEQUENCE [LARGE SCALE GENOMIC DNA]</scope>
    <source>
        <strain evidence="10 11">DSM 111018</strain>
    </source>
</reference>
<evidence type="ECO:0000313" key="10">
    <source>
        <dbReference type="EMBL" id="MBG9987132.1"/>
    </source>
</evidence>
<dbReference type="Gene3D" id="1.10.1200.120">
    <property type="entry name" value="Large-conductance mechanosensitive channel, MscL, domain 1"/>
    <property type="match status" value="1"/>
</dbReference>
<dbReference type="NCBIfam" id="TIGR00220">
    <property type="entry name" value="mscL"/>
    <property type="match status" value="1"/>
</dbReference>
<evidence type="ECO:0000256" key="6">
    <source>
        <dbReference type="ARBA" id="ARBA00023065"/>
    </source>
</evidence>
<keyword evidence="3 9" id="KW-1003">Cell membrane</keyword>
<dbReference type="PANTHER" id="PTHR30266:SF2">
    <property type="entry name" value="LARGE-CONDUCTANCE MECHANOSENSITIVE CHANNEL"/>
    <property type="match status" value="1"/>
</dbReference>
<keyword evidence="6 9" id="KW-0406">Ion transport</keyword>
<dbReference type="InterPro" id="IPR001185">
    <property type="entry name" value="MS_channel"/>
</dbReference>
<keyword evidence="4 9" id="KW-0812">Transmembrane</keyword>
<keyword evidence="8 9" id="KW-0407">Ion channel</keyword>
<dbReference type="SUPFAM" id="SSF81330">
    <property type="entry name" value="Gated mechanosensitive channel"/>
    <property type="match status" value="1"/>
</dbReference>